<dbReference type="InterPro" id="IPR016549">
    <property type="entry name" value="UCP009193"/>
</dbReference>
<proteinExistence type="predicted"/>
<gene>
    <name evidence="1" type="ORF">MUK42_14853</name>
</gene>
<dbReference type="PIRSF" id="PIRSF009193">
    <property type="entry name" value="UCP009193"/>
    <property type="match status" value="1"/>
</dbReference>
<organism evidence="1 2">
    <name type="scientific">Musa troglodytarum</name>
    <name type="common">fe'i banana</name>
    <dbReference type="NCBI Taxonomy" id="320322"/>
    <lineage>
        <taxon>Eukaryota</taxon>
        <taxon>Viridiplantae</taxon>
        <taxon>Streptophyta</taxon>
        <taxon>Embryophyta</taxon>
        <taxon>Tracheophyta</taxon>
        <taxon>Spermatophyta</taxon>
        <taxon>Magnoliopsida</taxon>
        <taxon>Liliopsida</taxon>
        <taxon>Zingiberales</taxon>
        <taxon>Musaceae</taxon>
        <taxon>Musa</taxon>
    </lineage>
</organism>
<protein>
    <submittedName>
        <fullName evidence="1">Uncharacterized protein</fullName>
    </submittedName>
</protein>
<dbReference type="AlphaFoldDB" id="A0A9E7IED6"/>
<keyword evidence="2" id="KW-1185">Reference proteome</keyword>
<name>A0A9E7IED6_9LILI</name>
<dbReference type="PANTHER" id="PTHR33675:SF1">
    <property type="entry name" value="HOLOCARBOXYLASE SYNTHETASE"/>
    <property type="match status" value="1"/>
</dbReference>
<evidence type="ECO:0000313" key="2">
    <source>
        <dbReference type="Proteomes" id="UP001055439"/>
    </source>
</evidence>
<dbReference type="PANTHER" id="PTHR33675">
    <property type="entry name" value="NUCLEAR RECEPTOR FAMILY 2 GROUP C PROTEIN"/>
    <property type="match status" value="1"/>
</dbReference>
<reference evidence="1" key="1">
    <citation type="submission" date="2022-05" db="EMBL/GenBank/DDBJ databases">
        <title>The Musa troglodytarum L. genome provides insights into the mechanism of non-climacteric behaviour and enrichment of carotenoids.</title>
        <authorList>
            <person name="Wang J."/>
        </authorList>
    </citation>
    <scope>NUCLEOTIDE SEQUENCE</scope>
    <source>
        <tissue evidence="1">Leaf</tissue>
    </source>
</reference>
<dbReference type="EMBL" id="CP097511">
    <property type="protein sequence ID" value="URE47507.1"/>
    <property type="molecule type" value="Genomic_DNA"/>
</dbReference>
<dbReference type="OrthoDB" id="755598at2759"/>
<evidence type="ECO:0000313" key="1">
    <source>
        <dbReference type="EMBL" id="URE47507.1"/>
    </source>
</evidence>
<accession>A0A9E7IED6</accession>
<sequence length="212" mass="23260">MGKKRKCEDTHLDEADRTIYSVFRGAANSLSLIYTQAMVQQGLAFQTGERHALEKLYQLILRHDEGSRVTVADILAYLQNEIGHGGEDTSTSPIPQLLHQYPQSSMQFRSTNIHDSSTIGTAAVGLARTGHREETKNTVFSNALCSPVRRSLESYHLAQGGGGASHDTALPQENTIRNHGSNHLDQSQDSLTCNNLSGCNFMRSLPIHLNSA</sequence>
<dbReference type="Proteomes" id="UP001055439">
    <property type="component" value="Chromosome 9"/>
</dbReference>